<protein>
    <recommendedName>
        <fullName evidence="3 10">Gluconokinase</fullName>
        <ecNumber evidence="3 10">2.7.1.12</ecNumber>
    </recommendedName>
</protein>
<keyword evidence="7 10" id="KW-0067">ATP-binding</keyword>
<name>A0A431TK78_9BURK</name>
<comment type="caution">
    <text evidence="11">The sequence shown here is derived from an EMBL/GenBank/DDBJ whole genome shotgun (WGS) entry which is preliminary data.</text>
</comment>
<gene>
    <name evidence="11" type="ORF">EJP69_17880</name>
</gene>
<evidence type="ECO:0000256" key="2">
    <source>
        <dbReference type="ARBA" id="ARBA00008420"/>
    </source>
</evidence>
<evidence type="ECO:0000256" key="5">
    <source>
        <dbReference type="ARBA" id="ARBA00022741"/>
    </source>
</evidence>
<dbReference type="GO" id="GO:0005737">
    <property type="term" value="C:cytoplasm"/>
    <property type="evidence" value="ECO:0007669"/>
    <property type="project" value="TreeGrafter"/>
</dbReference>
<dbReference type="EMBL" id="RXOE01000004">
    <property type="protein sequence ID" value="RTQ33564.1"/>
    <property type="molecule type" value="Genomic_DNA"/>
</dbReference>
<dbReference type="AlphaFoldDB" id="A0A431TK78"/>
<keyword evidence="4 10" id="KW-0808">Transferase</keyword>
<evidence type="ECO:0000256" key="9">
    <source>
        <dbReference type="ARBA" id="ARBA00048090"/>
    </source>
</evidence>
<evidence type="ECO:0000256" key="7">
    <source>
        <dbReference type="ARBA" id="ARBA00022840"/>
    </source>
</evidence>
<comment type="catalytic activity">
    <reaction evidence="9 10">
        <text>D-gluconate + ATP = 6-phospho-D-gluconate + ADP + H(+)</text>
        <dbReference type="Rhea" id="RHEA:19433"/>
        <dbReference type="ChEBI" id="CHEBI:15378"/>
        <dbReference type="ChEBI" id="CHEBI:18391"/>
        <dbReference type="ChEBI" id="CHEBI:30616"/>
        <dbReference type="ChEBI" id="CHEBI:58759"/>
        <dbReference type="ChEBI" id="CHEBI:456216"/>
        <dbReference type="EC" id="2.7.1.12"/>
    </reaction>
</comment>
<proteinExistence type="inferred from homology"/>
<dbReference type="InterPro" id="IPR006001">
    <property type="entry name" value="Therm_gnt_kin"/>
</dbReference>
<dbReference type="Proteomes" id="UP000267418">
    <property type="component" value="Unassembled WGS sequence"/>
</dbReference>
<comment type="pathway">
    <text evidence="1">Carbohydrate acid metabolism.</text>
</comment>
<dbReference type="FunFam" id="3.40.50.300:FF:000522">
    <property type="entry name" value="Gluconokinase"/>
    <property type="match status" value="1"/>
</dbReference>
<keyword evidence="5 10" id="KW-0547">Nucleotide-binding</keyword>
<dbReference type="GO" id="GO:0005524">
    <property type="term" value="F:ATP binding"/>
    <property type="evidence" value="ECO:0007669"/>
    <property type="project" value="UniProtKB-KW"/>
</dbReference>
<evidence type="ECO:0000313" key="12">
    <source>
        <dbReference type="Proteomes" id="UP000267418"/>
    </source>
</evidence>
<keyword evidence="8" id="KW-0311">Gluconate utilization</keyword>
<evidence type="ECO:0000256" key="1">
    <source>
        <dbReference type="ARBA" id="ARBA00004761"/>
    </source>
</evidence>
<dbReference type="GO" id="GO:0046316">
    <property type="term" value="F:gluconokinase activity"/>
    <property type="evidence" value="ECO:0007669"/>
    <property type="project" value="UniProtKB-EC"/>
</dbReference>
<dbReference type="NCBIfam" id="TIGR01313">
    <property type="entry name" value="therm_gnt_kin"/>
    <property type="match status" value="1"/>
</dbReference>
<accession>A0A431TK78</accession>
<dbReference type="InterPro" id="IPR027417">
    <property type="entry name" value="P-loop_NTPase"/>
</dbReference>
<evidence type="ECO:0000313" key="11">
    <source>
        <dbReference type="EMBL" id="RTQ33564.1"/>
    </source>
</evidence>
<dbReference type="PANTHER" id="PTHR43442">
    <property type="entry name" value="GLUCONOKINASE-RELATED"/>
    <property type="match status" value="1"/>
</dbReference>
<comment type="similarity">
    <text evidence="2 10">Belongs to the gluconokinase GntK/GntV family.</text>
</comment>
<dbReference type="OrthoDB" id="9795716at2"/>
<evidence type="ECO:0000256" key="4">
    <source>
        <dbReference type="ARBA" id="ARBA00022679"/>
    </source>
</evidence>
<dbReference type="PANTHER" id="PTHR43442:SF3">
    <property type="entry name" value="GLUCONOKINASE-RELATED"/>
    <property type="match status" value="1"/>
</dbReference>
<dbReference type="CDD" id="cd02021">
    <property type="entry name" value="GntK"/>
    <property type="match status" value="1"/>
</dbReference>
<evidence type="ECO:0000256" key="3">
    <source>
        <dbReference type="ARBA" id="ARBA00012054"/>
    </source>
</evidence>
<evidence type="ECO:0000256" key="6">
    <source>
        <dbReference type="ARBA" id="ARBA00022777"/>
    </source>
</evidence>
<dbReference type="Pfam" id="PF13671">
    <property type="entry name" value="AAA_33"/>
    <property type="match status" value="1"/>
</dbReference>
<keyword evidence="6 10" id="KW-0418">Kinase</keyword>
<evidence type="ECO:0000256" key="10">
    <source>
        <dbReference type="RuleBase" id="RU363066"/>
    </source>
</evidence>
<keyword evidence="12" id="KW-1185">Reference proteome</keyword>
<dbReference type="Gene3D" id="3.40.50.300">
    <property type="entry name" value="P-loop containing nucleotide triphosphate hydrolases"/>
    <property type="match status" value="1"/>
</dbReference>
<dbReference type="SUPFAM" id="SSF52540">
    <property type="entry name" value="P-loop containing nucleoside triphosphate hydrolases"/>
    <property type="match status" value="1"/>
</dbReference>
<reference evidence="11 12" key="1">
    <citation type="submission" date="2018-12" db="EMBL/GenBank/DDBJ databases">
        <title>The genome of Variovorax gossypii DSM 100435.</title>
        <authorList>
            <person name="Gao J."/>
            <person name="Sun J."/>
        </authorList>
    </citation>
    <scope>NUCLEOTIDE SEQUENCE [LARGE SCALE GENOMIC DNA]</scope>
    <source>
        <strain evidence="11 12">DSM 100435</strain>
    </source>
</reference>
<sequence length="171" mass="18233">MGVSGTGKSSVAAGLAQLLGIPWIDGDDLHAPEAVARMRAGLPLVDEDRWPWLDRVGANLADRTAAPRGVVVACSALRRAYRDRLRAASPGLRFVFLDGPPALVRQRMEQRTGHYMPATLLDSQLATLERPDAGEPDVLHTPIDMPVALIVAGIGAQLLRQAEEASAKVSA</sequence>
<organism evidence="11 12">
    <name type="scientific">Variovorax gossypii</name>
    <dbReference type="NCBI Taxonomy" id="1679495"/>
    <lineage>
        <taxon>Bacteria</taxon>
        <taxon>Pseudomonadati</taxon>
        <taxon>Pseudomonadota</taxon>
        <taxon>Betaproteobacteria</taxon>
        <taxon>Burkholderiales</taxon>
        <taxon>Comamonadaceae</taxon>
        <taxon>Variovorax</taxon>
    </lineage>
</organism>
<evidence type="ECO:0000256" key="8">
    <source>
        <dbReference type="ARBA" id="ARBA00023064"/>
    </source>
</evidence>
<dbReference type="GO" id="GO:0019521">
    <property type="term" value="P:D-gluconate metabolic process"/>
    <property type="evidence" value="ECO:0007669"/>
    <property type="project" value="UniProtKB-KW"/>
</dbReference>
<dbReference type="EC" id="2.7.1.12" evidence="3 10"/>